<evidence type="ECO:0000256" key="9">
    <source>
        <dbReference type="HAMAP-Rule" id="MF_01924"/>
    </source>
</evidence>
<keyword evidence="4 9" id="KW-0378">Hydrolase</keyword>
<sequence>MPEGFVYIDELIPDCIVDAKYAGTDNFMGRPADGYNQPLVVMTTQAAEGCVKAADILRRQGYVMKFYDAFRPQRAVDDFIRWGADVEDQRRKPVHYPNVEKAAMFDLGYIARKSGHSRGSSVDLTIVDMKTHQELDMGSIFDFMDVRSHPGAAGLTPQQEKNRQILADAMCACGFVPYECEWWHFNLATEPYPDTYFDFPIE</sequence>
<protein>
    <recommendedName>
        <fullName evidence="9 10">D-alanyl-D-alanine dipeptidase</fullName>
        <shortName evidence="9 10">D-Ala-D-Ala dipeptidase</shortName>
        <ecNumber evidence="9 10">3.4.13.22</ecNumber>
    </recommendedName>
</protein>
<keyword evidence="5 9" id="KW-0862">Zinc</keyword>
<gene>
    <name evidence="11" type="ORF">IAB67_01990</name>
</gene>
<feature type="site" description="Transition state stabilizer" evidence="9">
    <location>
        <position position="71"/>
    </location>
</feature>
<comment type="function">
    <text evidence="9 10">Catalyzes hydrolysis of the D-alanyl-D-alanine dipeptide.</text>
</comment>
<evidence type="ECO:0000313" key="11">
    <source>
        <dbReference type="EMBL" id="HIU43050.1"/>
    </source>
</evidence>
<proteinExistence type="inferred from homology"/>
<dbReference type="Gene3D" id="3.30.1380.10">
    <property type="match status" value="1"/>
</dbReference>
<feature type="binding site" evidence="9">
    <location>
        <position position="184"/>
    </location>
    <ligand>
        <name>Zn(2+)</name>
        <dbReference type="ChEBI" id="CHEBI:29105"/>
        <note>catalytic</note>
    </ligand>
</feature>
<reference evidence="11" key="1">
    <citation type="submission" date="2020-10" db="EMBL/GenBank/DDBJ databases">
        <authorList>
            <person name="Gilroy R."/>
        </authorList>
    </citation>
    <scope>NUCLEOTIDE SEQUENCE</scope>
    <source>
        <strain evidence="11">CHK191-8634</strain>
    </source>
</reference>
<dbReference type="PIRSF" id="PIRSF026671">
    <property type="entry name" value="AA_dipeptidase"/>
    <property type="match status" value="1"/>
</dbReference>
<dbReference type="GO" id="GO:0071555">
    <property type="term" value="P:cell wall organization"/>
    <property type="evidence" value="ECO:0007669"/>
    <property type="project" value="UniProtKB-KW"/>
</dbReference>
<evidence type="ECO:0000256" key="6">
    <source>
        <dbReference type="ARBA" id="ARBA00022997"/>
    </source>
</evidence>
<keyword evidence="6 9" id="KW-0224">Dipeptidase</keyword>
<comment type="catalytic activity">
    <reaction evidence="1 9 10">
        <text>D-alanyl-D-alanine + H2O = 2 D-alanine</text>
        <dbReference type="Rhea" id="RHEA:20661"/>
        <dbReference type="ChEBI" id="CHEBI:15377"/>
        <dbReference type="ChEBI" id="CHEBI:57416"/>
        <dbReference type="ChEBI" id="CHEBI:57822"/>
        <dbReference type="EC" id="3.4.13.22"/>
    </reaction>
</comment>
<keyword evidence="3 9" id="KW-0479">Metal-binding</keyword>
<keyword evidence="2 9" id="KW-0645">Protease</keyword>
<dbReference type="HAMAP" id="MF_01924">
    <property type="entry name" value="A_A_dipeptidase"/>
    <property type="match status" value="1"/>
</dbReference>
<dbReference type="SUPFAM" id="SSF55166">
    <property type="entry name" value="Hedgehog/DD-peptidase"/>
    <property type="match status" value="1"/>
</dbReference>
<dbReference type="PANTHER" id="PTHR43126:SF1">
    <property type="entry name" value="D-ALANYL-D-ALANINE DIPEPTIDASE"/>
    <property type="match status" value="1"/>
</dbReference>
<evidence type="ECO:0000256" key="10">
    <source>
        <dbReference type="PIRNR" id="PIRNR026671"/>
    </source>
</evidence>
<comment type="caution">
    <text evidence="11">The sequence shown here is derived from an EMBL/GenBank/DDBJ whole genome shotgun (WGS) entry which is preliminary data.</text>
</comment>
<dbReference type="GO" id="GO:0006508">
    <property type="term" value="P:proteolysis"/>
    <property type="evidence" value="ECO:0007669"/>
    <property type="project" value="UniProtKB-KW"/>
</dbReference>
<feature type="binding site" evidence="9">
    <location>
        <position position="116"/>
    </location>
    <ligand>
        <name>Zn(2+)</name>
        <dbReference type="ChEBI" id="CHEBI:29105"/>
        <note>catalytic</note>
    </ligand>
</feature>
<evidence type="ECO:0000256" key="8">
    <source>
        <dbReference type="ARBA" id="ARBA00023316"/>
    </source>
</evidence>
<dbReference type="CDD" id="cd14817">
    <property type="entry name" value="D-Ala-D-Ala_dipeptidase_VanX"/>
    <property type="match status" value="1"/>
</dbReference>
<dbReference type="Proteomes" id="UP000824073">
    <property type="component" value="Unassembled WGS sequence"/>
</dbReference>
<name>A0A9D1ITY0_9CLOT</name>
<keyword evidence="8 10" id="KW-0961">Cell wall biogenesis/degradation</keyword>
<dbReference type="InterPro" id="IPR000755">
    <property type="entry name" value="A_A_dipeptidase"/>
</dbReference>
<comment type="similarity">
    <text evidence="9 10">Belongs to the peptidase M15D family.</text>
</comment>
<feature type="binding site" evidence="9">
    <location>
        <position position="123"/>
    </location>
    <ligand>
        <name>Zn(2+)</name>
        <dbReference type="ChEBI" id="CHEBI:29105"/>
        <note>catalytic</note>
    </ligand>
</feature>
<organism evidence="11 12">
    <name type="scientific">Candidatus Ventrousia excrementavium</name>
    <dbReference type="NCBI Taxonomy" id="2840961"/>
    <lineage>
        <taxon>Bacteria</taxon>
        <taxon>Bacillati</taxon>
        <taxon>Bacillota</taxon>
        <taxon>Clostridia</taxon>
        <taxon>Eubacteriales</taxon>
        <taxon>Clostridiaceae</taxon>
        <taxon>Clostridiaceae incertae sedis</taxon>
        <taxon>Candidatus Ventrousia</taxon>
    </lineage>
</organism>
<dbReference type="InterPro" id="IPR009045">
    <property type="entry name" value="Zn_M74/Hedgehog-like"/>
</dbReference>
<dbReference type="GO" id="GO:0008237">
    <property type="term" value="F:metallopeptidase activity"/>
    <property type="evidence" value="ECO:0007669"/>
    <property type="project" value="UniProtKB-KW"/>
</dbReference>
<evidence type="ECO:0000256" key="2">
    <source>
        <dbReference type="ARBA" id="ARBA00022670"/>
    </source>
</evidence>
<dbReference type="EC" id="3.4.13.22" evidence="9 10"/>
<dbReference type="AlphaFoldDB" id="A0A9D1ITY0"/>
<dbReference type="Pfam" id="PF01427">
    <property type="entry name" value="Peptidase_M15"/>
    <property type="match status" value="1"/>
</dbReference>
<feature type="active site" description="Proton donor/acceptor" evidence="9">
    <location>
        <position position="181"/>
    </location>
</feature>
<evidence type="ECO:0000256" key="3">
    <source>
        <dbReference type="ARBA" id="ARBA00022723"/>
    </source>
</evidence>
<dbReference type="PANTHER" id="PTHR43126">
    <property type="entry name" value="D-ALANYL-D-ALANINE DIPEPTIDASE"/>
    <property type="match status" value="1"/>
</dbReference>
<dbReference type="GO" id="GO:0008270">
    <property type="term" value="F:zinc ion binding"/>
    <property type="evidence" value="ECO:0007669"/>
    <property type="project" value="UniProtKB-UniRule"/>
</dbReference>
<dbReference type="EMBL" id="DVMR01000022">
    <property type="protein sequence ID" value="HIU43050.1"/>
    <property type="molecule type" value="Genomic_DNA"/>
</dbReference>
<dbReference type="GO" id="GO:0160237">
    <property type="term" value="F:D-Ala-D-Ala dipeptidase activity"/>
    <property type="evidence" value="ECO:0007669"/>
    <property type="project" value="UniProtKB-EC"/>
</dbReference>
<comment type="cofactor">
    <cofactor evidence="9">
        <name>Zn(2+)</name>
        <dbReference type="ChEBI" id="CHEBI:29105"/>
    </cofactor>
    <text evidence="9">Binds 1 zinc ion per subunit.</text>
</comment>
<evidence type="ECO:0000256" key="7">
    <source>
        <dbReference type="ARBA" id="ARBA00023049"/>
    </source>
</evidence>
<evidence type="ECO:0000313" key="12">
    <source>
        <dbReference type="Proteomes" id="UP000824073"/>
    </source>
</evidence>
<evidence type="ECO:0000256" key="5">
    <source>
        <dbReference type="ARBA" id="ARBA00022833"/>
    </source>
</evidence>
<accession>A0A9D1ITY0</accession>
<keyword evidence="7 9" id="KW-0482">Metalloprotease</keyword>
<evidence type="ECO:0000256" key="4">
    <source>
        <dbReference type="ARBA" id="ARBA00022801"/>
    </source>
</evidence>
<evidence type="ECO:0000256" key="1">
    <source>
        <dbReference type="ARBA" id="ARBA00001362"/>
    </source>
</evidence>
<reference evidence="11" key="2">
    <citation type="journal article" date="2021" name="PeerJ">
        <title>Extensive microbial diversity within the chicken gut microbiome revealed by metagenomics and culture.</title>
        <authorList>
            <person name="Gilroy R."/>
            <person name="Ravi A."/>
            <person name="Getino M."/>
            <person name="Pursley I."/>
            <person name="Horton D.L."/>
            <person name="Alikhan N.F."/>
            <person name="Baker D."/>
            <person name="Gharbi K."/>
            <person name="Hall N."/>
            <person name="Watson M."/>
            <person name="Adriaenssens E.M."/>
            <person name="Foster-Nyarko E."/>
            <person name="Jarju S."/>
            <person name="Secka A."/>
            <person name="Antonio M."/>
            <person name="Oren A."/>
            <person name="Chaudhuri R.R."/>
            <person name="La Ragione R."/>
            <person name="Hildebrand F."/>
            <person name="Pallen M.J."/>
        </authorList>
    </citation>
    <scope>NUCLEOTIDE SEQUENCE</scope>
    <source>
        <strain evidence="11">CHK191-8634</strain>
    </source>
</reference>